<dbReference type="InParanoid" id="F6ZY55"/>
<reference evidence="1" key="2">
    <citation type="submission" date="2025-08" db="UniProtKB">
        <authorList>
            <consortium name="Ensembl"/>
        </authorList>
    </citation>
    <scope>IDENTIFICATION</scope>
    <source>
        <strain evidence="1">Glennie</strain>
    </source>
</reference>
<dbReference type="GO" id="GO:0051604">
    <property type="term" value="P:protein maturation"/>
    <property type="evidence" value="ECO:0007669"/>
    <property type="project" value="Ensembl"/>
</dbReference>
<dbReference type="FunCoup" id="F6ZY55">
    <property type="interactions" value="330"/>
</dbReference>
<keyword evidence="2" id="KW-1185">Reference proteome</keyword>
<name>F6ZY55_ORNAN</name>
<dbReference type="Ensembl" id="ENSOANT00000015013.3">
    <property type="protein sequence ID" value="ENSOANP00000015010.2"/>
    <property type="gene ID" value="ENSOANG00000009446.3"/>
</dbReference>
<dbReference type="Bgee" id="ENSOANG00000009446">
    <property type="expression patterns" value="Expressed in testis and 7 other cell types or tissues"/>
</dbReference>
<dbReference type="OrthoDB" id="20086at2759"/>
<dbReference type="GeneID" id="100075781"/>
<dbReference type="PANTHER" id="PTHR18829">
    <property type="entry name" value="PROTEIN YAE1 HOMOLOG"/>
    <property type="match status" value="1"/>
</dbReference>
<dbReference type="GeneTree" id="ENSGT00390000011176"/>
<dbReference type="KEGG" id="oaa:100075781"/>
<organism evidence="1 2">
    <name type="scientific">Ornithorhynchus anatinus</name>
    <name type="common">Duckbill platypus</name>
    <dbReference type="NCBI Taxonomy" id="9258"/>
    <lineage>
        <taxon>Eukaryota</taxon>
        <taxon>Metazoa</taxon>
        <taxon>Chordata</taxon>
        <taxon>Craniata</taxon>
        <taxon>Vertebrata</taxon>
        <taxon>Euteleostomi</taxon>
        <taxon>Mammalia</taxon>
        <taxon>Monotremata</taxon>
        <taxon>Ornithorhynchidae</taxon>
        <taxon>Ornithorhynchus</taxon>
    </lineage>
</organism>
<dbReference type="STRING" id="9258.ENSOANP00000015010"/>
<evidence type="ECO:0000313" key="2">
    <source>
        <dbReference type="Proteomes" id="UP000002279"/>
    </source>
</evidence>
<protein>
    <submittedName>
        <fullName evidence="1">YAE1 maturation factor of ABCE1</fullName>
    </submittedName>
</protein>
<dbReference type="InterPro" id="IPR038881">
    <property type="entry name" value="Yae1-like"/>
</dbReference>
<dbReference type="Proteomes" id="UP000002279">
    <property type="component" value="Chromosome 4"/>
</dbReference>
<reference evidence="1 2" key="1">
    <citation type="journal article" date="2008" name="Nature">
        <title>Genome analysis of the platypus reveals unique signatures of evolution.</title>
        <authorList>
            <person name="Warren W.C."/>
            <person name="Hillier L.W."/>
            <person name="Marshall Graves J.A."/>
            <person name="Birney E."/>
            <person name="Ponting C.P."/>
            <person name="Grutzner F."/>
            <person name="Belov K."/>
            <person name="Miller W."/>
            <person name="Clarke L."/>
            <person name="Chinwalla A.T."/>
            <person name="Yang S.P."/>
            <person name="Heger A."/>
            <person name="Locke D.P."/>
            <person name="Miethke P."/>
            <person name="Waters P.D."/>
            <person name="Veyrunes F."/>
            <person name="Fulton L."/>
            <person name="Fulton B."/>
            <person name="Graves T."/>
            <person name="Wallis J."/>
            <person name="Puente X.S."/>
            <person name="Lopez-Otin C."/>
            <person name="Ordonez G.R."/>
            <person name="Eichler E.E."/>
            <person name="Chen L."/>
            <person name="Cheng Z."/>
            <person name="Deakin J.E."/>
            <person name="Alsop A."/>
            <person name="Thompson K."/>
            <person name="Kirby P."/>
            <person name="Papenfuss A.T."/>
            <person name="Wakefield M.J."/>
            <person name="Olender T."/>
            <person name="Lancet D."/>
            <person name="Huttley G.A."/>
            <person name="Smit A.F."/>
            <person name="Pask A."/>
            <person name="Temple-Smith P."/>
            <person name="Batzer M.A."/>
            <person name="Walker J.A."/>
            <person name="Konkel M.K."/>
            <person name="Harris R.S."/>
            <person name="Whittington C.M."/>
            <person name="Wong E.S."/>
            <person name="Gemmell N.J."/>
            <person name="Buschiazzo E."/>
            <person name="Vargas Jentzsch I.M."/>
            <person name="Merkel A."/>
            <person name="Schmitz J."/>
            <person name="Zemann A."/>
            <person name="Churakov G."/>
            <person name="Kriegs J.O."/>
            <person name="Brosius J."/>
            <person name="Murchison E.P."/>
            <person name="Sachidanandam R."/>
            <person name="Smith C."/>
            <person name="Hannon G.J."/>
            <person name="Tsend-Ayush E."/>
            <person name="McMillan D."/>
            <person name="Attenborough R."/>
            <person name="Rens W."/>
            <person name="Ferguson-Smith M."/>
            <person name="Lefevre C.M."/>
            <person name="Sharp J.A."/>
            <person name="Nicholas K.R."/>
            <person name="Ray D.A."/>
            <person name="Kube M."/>
            <person name="Reinhardt R."/>
            <person name="Pringle T.H."/>
            <person name="Taylor J."/>
            <person name="Jones R.C."/>
            <person name="Nixon B."/>
            <person name="Dacheux J.L."/>
            <person name="Niwa H."/>
            <person name="Sekita Y."/>
            <person name="Huang X."/>
            <person name="Stark A."/>
            <person name="Kheradpour P."/>
            <person name="Kellis M."/>
            <person name="Flicek P."/>
            <person name="Chen Y."/>
            <person name="Webber C."/>
            <person name="Hardison R."/>
            <person name="Nelson J."/>
            <person name="Hallsworth-Pepin K."/>
            <person name="Delehaunty K."/>
            <person name="Markovic C."/>
            <person name="Minx P."/>
            <person name="Feng Y."/>
            <person name="Kremitzki C."/>
            <person name="Mitreva M."/>
            <person name="Glasscock J."/>
            <person name="Wylie T."/>
            <person name="Wohldmann P."/>
            <person name="Thiru P."/>
            <person name="Nhan M.N."/>
            <person name="Pohl C.S."/>
            <person name="Smith S.M."/>
            <person name="Hou S."/>
            <person name="Nefedov M."/>
            <person name="de Jong P.J."/>
            <person name="Renfree M.B."/>
            <person name="Mardis E.R."/>
            <person name="Wilson R.K."/>
        </authorList>
    </citation>
    <scope>NUCLEOTIDE SEQUENCE [LARGE SCALE GENOMIC DNA]</scope>
    <source>
        <strain evidence="1 2">Glennie</strain>
    </source>
</reference>
<dbReference type="RefSeq" id="XP_001507246.1">
    <property type="nucleotide sequence ID" value="XM_001507196.5"/>
</dbReference>
<proteinExistence type="predicted"/>
<reference evidence="1" key="3">
    <citation type="submission" date="2025-09" db="UniProtKB">
        <authorList>
            <consortium name="Ensembl"/>
        </authorList>
    </citation>
    <scope>IDENTIFICATION</scope>
    <source>
        <strain evidence="1">Glennie</strain>
    </source>
</reference>
<sequence length="228" mass="25350">MSWVRAVAALAAADNDDDVFDEEADETLPARREWKSRMDRRLKEGYREGVDAGKAFALEQGFRQGYRQAAEKVLMYGQVRGTLSALLSWCQLQDNGSAAIGRINSLLDALDQCEDSALRCLTSVTSEVHVVDILDSIQDMDLCAAAPTQKREDGDEEGRSAEYSAELEKTCNKIDGGTDSSLSTAPRTWEHIRSTQENFTWIVQETSTLTEQLGIQLDILEHIKNLTS</sequence>
<gene>
    <name evidence="1" type="primary">YAE1</name>
</gene>
<dbReference type="HOGENOM" id="CLU_108310_0_0_1"/>
<dbReference type="eggNOG" id="KOG4774">
    <property type="taxonomic scope" value="Eukaryota"/>
</dbReference>
<dbReference type="AlphaFoldDB" id="F6ZY55"/>
<dbReference type="CTD" id="57002"/>
<accession>F6ZY55</accession>
<dbReference type="OMA" id="VKKQTVW"/>
<evidence type="ECO:0000313" key="1">
    <source>
        <dbReference type="Ensembl" id="ENSOANP00000015010.2"/>
    </source>
</evidence>
<dbReference type="PANTHER" id="PTHR18829:SF0">
    <property type="entry name" value="PROTEIN YAE1 HOMOLOG"/>
    <property type="match status" value="1"/>
</dbReference>